<dbReference type="EMBL" id="MIKF01000587">
    <property type="protein sequence ID" value="RTE69373.1"/>
    <property type="molecule type" value="Genomic_DNA"/>
</dbReference>
<evidence type="ECO:0000313" key="5">
    <source>
        <dbReference type="Proteomes" id="UP000287124"/>
    </source>
</evidence>
<dbReference type="Pfam" id="PF25053">
    <property type="entry name" value="DUF7791"/>
    <property type="match status" value="1"/>
</dbReference>
<dbReference type="PANTHER" id="PTHR10039">
    <property type="entry name" value="AMELOGENIN"/>
    <property type="match status" value="1"/>
</dbReference>
<dbReference type="Pfam" id="PF24883">
    <property type="entry name" value="NPHP3_N"/>
    <property type="match status" value="1"/>
</dbReference>
<evidence type="ECO:0000259" key="2">
    <source>
        <dbReference type="Pfam" id="PF24883"/>
    </source>
</evidence>
<sequence>MGIRATPAIRPSPLLSHFHVLVHEHAQAAYSVGNAGRDNAEDAIGTTFLKHLKAAEKWQQELTKTLYDIFGKPSLDPEHKLDPPSFQKGQLVNRLLHSLSFEEIHDRHERIPDAFARTFEWIYQPPKPGATWASFVHWLKHEDGVFWITGKPGSGKSTLMKMIHDEKRTVDALDEWANGSRLITAGFYFWNSGEEVQMSLEGLIRTLLYFIATKCKEIVPDLFPDRWEVLNLFDQDDRRWMWEECVTTFKRLADTKFSKYRFFFLIDGLDEFGGDHKNLLKMLQAMVQSPHIKICVASRDWPVFQEAFSRKPNLLLQELTTQDIEIYVRSKFDHDDFRAIQQREPTFSDELLSEVAQRSSGVFLWVRLVVQSLLDGICNADRISDLRARLDELPQDLESLFQKIFDSMEPRYQRHAAELFQIHRVHGSVSGLRLSFADEEKAATWRMPVTSKALTASEIIFRVNQMKRRVDSRTKGLLEMDNWRSAIQSLSEAEVDLSEQFHLTSQCQVQYLHRTVKDFVESPGLWDSVIVGKTPGFDPQLSLTKALILEVITWNRRTSSAEHLDALI</sequence>
<dbReference type="InterPro" id="IPR056693">
    <property type="entry name" value="DUF7791"/>
</dbReference>
<organism evidence="4 5">
    <name type="scientific">Fusarium euwallaceae</name>
    <dbReference type="NCBI Taxonomy" id="1147111"/>
    <lineage>
        <taxon>Eukaryota</taxon>
        <taxon>Fungi</taxon>
        <taxon>Dikarya</taxon>
        <taxon>Ascomycota</taxon>
        <taxon>Pezizomycotina</taxon>
        <taxon>Sordariomycetes</taxon>
        <taxon>Hypocreomycetidae</taxon>
        <taxon>Hypocreales</taxon>
        <taxon>Nectriaceae</taxon>
        <taxon>Fusarium</taxon>
        <taxon>Fusarium solani species complex</taxon>
    </lineage>
</organism>
<name>A0A430L0V6_9HYPO</name>
<evidence type="ECO:0000313" key="4">
    <source>
        <dbReference type="EMBL" id="RTE69373.1"/>
    </source>
</evidence>
<dbReference type="AlphaFoldDB" id="A0A430L0V6"/>
<evidence type="ECO:0000259" key="3">
    <source>
        <dbReference type="Pfam" id="PF25053"/>
    </source>
</evidence>
<dbReference type="SUPFAM" id="SSF52540">
    <property type="entry name" value="P-loop containing nucleoside triphosphate hydrolases"/>
    <property type="match status" value="1"/>
</dbReference>
<keyword evidence="1" id="KW-0677">Repeat</keyword>
<feature type="domain" description="Nephrocystin 3-like N-terminal" evidence="2">
    <location>
        <begin position="134"/>
        <end position="299"/>
    </location>
</feature>
<dbReference type="Gene3D" id="3.40.50.300">
    <property type="entry name" value="P-loop containing nucleotide triphosphate hydrolases"/>
    <property type="match status" value="1"/>
</dbReference>
<dbReference type="PANTHER" id="PTHR10039:SF5">
    <property type="entry name" value="NACHT DOMAIN-CONTAINING PROTEIN"/>
    <property type="match status" value="1"/>
</dbReference>
<reference evidence="4 5" key="1">
    <citation type="submission" date="2017-06" db="EMBL/GenBank/DDBJ databases">
        <title>Comparative genomic analysis of Ambrosia Fusariam Clade fungi.</title>
        <authorList>
            <person name="Stajich J.E."/>
            <person name="Carrillo J."/>
            <person name="Kijimoto T."/>
            <person name="Eskalen A."/>
            <person name="O'Donnell K."/>
            <person name="Kasson M."/>
        </authorList>
    </citation>
    <scope>NUCLEOTIDE SEQUENCE [LARGE SCALE GENOMIC DNA]</scope>
    <source>
        <strain evidence="4 5">UCR1854</strain>
    </source>
</reference>
<feature type="domain" description="DUF7791" evidence="3">
    <location>
        <begin position="407"/>
        <end position="559"/>
    </location>
</feature>
<feature type="non-terminal residue" evidence="4">
    <location>
        <position position="568"/>
    </location>
</feature>
<accession>A0A430L0V6</accession>
<comment type="caution">
    <text evidence="4">The sequence shown here is derived from an EMBL/GenBank/DDBJ whole genome shotgun (WGS) entry which is preliminary data.</text>
</comment>
<evidence type="ECO:0000256" key="1">
    <source>
        <dbReference type="ARBA" id="ARBA00022737"/>
    </source>
</evidence>
<dbReference type="InterPro" id="IPR056884">
    <property type="entry name" value="NPHP3-like_N"/>
</dbReference>
<protein>
    <submittedName>
        <fullName evidence="4">Uncharacterized protein</fullName>
    </submittedName>
</protein>
<dbReference type="InterPro" id="IPR027417">
    <property type="entry name" value="P-loop_NTPase"/>
</dbReference>
<keyword evidence="5" id="KW-1185">Reference proteome</keyword>
<proteinExistence type="predicted"/>
<dbReference type="Proteomes" id="UP000287124">
    <property type="component" value="Unassembled WGS sequence"/>
</dbReference>
<gene>
    <name evidence="4" type="ORF">BHE90_016243</name>
</gene>